<evidence type="ECO:0000313" key="1">
    <source>
        <dbReference type="EMBL" id="MPC29812.1"/>
    </source>
</evidence>
<evidence type="ECO:0000313" key="2">
    <source>
        <dbReference type="Proteomes" id="UP000324222"/>
    </source>
</evidence>
<dbReference type="EMBL" id="VSRR010002140">
    <property type="protein sequence ID" value="MPC29812.1"/>
    <property type="molecule type" value="Genomic_DNA"/>
</dbReference>
<keyword evidence="2" id="KW-1185">Reference proteome</keyword>
<dbReference type="Proteomes" id="UP000324222">
    <property type="component" value="Unassembled WGS sequence"/>
</dbReference>
<name>A0A5B7E722_PORTR</name>
<organism evidence="1 2">
    <name type="scientific">Portunus trituberculatus</name>
    <name type="common">Swimming crab</name>
    <name type="synonym">Neptunus trituberculatus</name>
    <dbReference type="NCBI Taxonomy" id="210409"/>
    <lineage>
        <taxon>Eukaryota</taxon>
        <taxon>Metazoa</taxon>
        <taxon>Ecdysozoa</taxon>
        <taxon>Arthropoda</taxon>
        <taxon>Crustacea</taxon>
        <taxon>Multicrustacea</taxon>
        <taxon>Malacostraca</taxon>
        <taxon>Eumalacostraca</taxon>
        <taxon>Eucarida</taxon>
        <taxon>Decapoda</taxon>
        <taxon>Pleocyemata</taxon>
        <taxon>Brachyura</taxon>
        <taxon>Eubrachyura</taxon>
        <taxon>Portunoidea</taxon>
        <taxon>Portunidae</taxon>
        <taxon>Portuninae</taxon>
        <taxon>Portunus</taxon>
    </lineage>
</organism>
<accession>A0A5B7E722</accession>
<protein>
    <submittedName>
        <fullName evidence="1">Uncharacterized protein</fullName>
    </submittedName>
</protein>
<proteinExistence type="predicted"/>
<gene>
    <name evidence="1" type="ORF">E2C01_023064</name>
</gene>
<comment type="caution">
    <text evidence="1">The sequence shown here is derived from an EMBL/GenBank/DDBJ whole genome shotgun (WGS) entry which is preliminary data.</text>
</comment>
<sequence>MLDPLISGVTADISTPPSPCLSTVLSLFRHPAGLYFSQWAVRAEECTIRCQGSDDDLYRRRHQGSNWSSRSCLMSLAVANHATMHPPCMCTFPLRFLLRLPLIRHRSSLRSSRCLACTSPDGSAGCPHSMGIGNIRQLKQTRENEEVRAALSLRFGDSTGAQMGTELSCVVGMGSAVSGGLFLVVASGFANGKWRISNEPCNVSSGGDCTNLHDLLHGAGIFLRDSNELSEFIQLC</sequence>
<reference evidence="1 2" key="1">
    <citation type="submission" date="2019-05" db="EMBL/GenBank/DDBJ databases">
        <title>Another draft genome of Portunus trituberculatus and its Hox gene families provides insights of decapod evolution.</title>
        <authorList>
            <person name="Jeong J.-H."/>
            <person name="Song I."/>
            <person name="Kim S."/>
            <person name="Choi T."/>
            <person name="Kim D."/>
            <person name="Ryu S."/>
            <person name="Kim W."/>
        </authorList>
    </citation>
    <scope>NUCLEOTIDE SEQUENCE [LARGE SCALE GENOMIC DNA]</scope>
    <source>
        <tissue evidence="1">Muscle</tissue>
    </source>
</reference>
<dbReference type="AlphaFoldDB" id="A0A5B7E722"/>